<evidence type="ECO:0000259" key="1">
    <source>
        <dbReference type="Pfam" id="PF00582"/>
    </source>
</evidence>
<dbReference type="CDD" id="cd00293">
    <property type="entry name" value="USP-like"/>
    <property type="match status" value="1"/>
</dbReference>
<dbReference type="EMBL" id="CP032695">
    <property type="protein sequence ID" value="AYG62984.1"/>
    <property type="molecule type" value="Genomic_DNA"/>
</dbReference>
<keyword evidence="3" id="KW-1185">Reference proteome</keyword>
<feature type="domain" description="UspA" evidence="1">
    <location>
        <begin position="226"/>
        <end position="294"/>
    </location>
</feature>
<dbReference type="OrthoDB" id="8337100at2"/>
<sequence>MNNAPSNDNPSKQAGVILSDEVHLATINADVLALLPDPATARLCLDVAEDAARAVHGTMAAAHVGADPERMIVAPEEIDLQILRDMNEGSPHERLNRVTRAFKEWKSDSSDRNDLSLDDCSGELNRCVPSECHETALVVAPCHGNMDARDAFHDLLFNEHKLVLVPPRGPYARNLLGHVVIGWKPHDNAQRAVVAARRWLAAATRVTVLCVNDKPDGSYQFTARELLHQLELEGDVVAVSSDGRSVGDTILDFAASENATCLLIGAFKHGYLLEVLLGRVTRFLLSHATLPLMLKH</sequence>
<dbReference type="KEGG" id="rjg:CCGE525_30185"/>
<reference evidence="2 3" key="1">
    <citation type="submission" date="2018-10" db="EMBL/GenBank/DDBJ databases">
        <title>Rhizobium etli, R. leguminosarum and a new Rhizobium genospecies from Phaseolus dumosus.</title>
        <authorList>
            <person name="Ramirez-Puebla S.T."/>
            <person name="Rogel-Hernandez M.A."/>
            <person name="Guerrero G."/>
            <person name="Ormeno-Orrillo E."/>
            <person name="Martinez-Romero J.C."/>
            <person name="Negrete-Yankelevich S."/>
            <person name="Martinez-Romero E."/>
        </authorList>
    </citation>
    <scope>NUCLEOTIDE SEQUENCE [LARGE SCALE GENOMIC DNA]</scope>
    <source>
        <strain evidence="2 3">CCGE525</strain>
        <plasmid evidence="3">prccge525c</plasmid>
    </source>
</reference>
<evidence type="ECO:0000313" key="2">
    <source>
        <dbReference type="EMBL" id="AYG62984.1"/>
    </source>
</evidence>
<dbReference type="SUPFAM" id="SSF52402">
    <property type="entry name" value="Adenine nucleotide alpha hydrolases-like"/>
    <property type="match status" value="1"/>
</dbReference>
<name>A0A387G3V3_9HYPH</name>
<protein>
    <submittedName>
        <fullName evidence="2">Universal stress protein</fullName>
    </submittedName>
</protein>
<geneLocation type="plasmid" evidence="3">
    <name>prccge525c</name>
</geneLocation>
<dbReference type="Gene3D" id="3.40.50.12370">
    <property type="match status" value="1"/>
</dbReference>
<keyword evidence="2" id="KW-0614">Plasmid</keyword>
<dbReference type="Pfam" id="PF00582">
    <property type="entry name" value="Usp"/>
    <property type="match status" value="1"/>
</dbReference>
<dbReference type="Proteomes" id="UP000282195">
    <property type="component" value="Plasmid pRCCGE525c"/>
</dbReference>
<dbReference type="InterPro" id="IPR006016">
    <property type="entry name" value="UspA"/>
</dbReference>
<gene>
    <name evidence="2" type="ORF">CCGE525_30185</name>
</gene>
<organism evidence="2 3">
    <name type="scientific">Rhizobium jaguaris</name>
    <dbReference type="NCBI Taxonomy" id="1312183"/>
    <lineage>
        <taxon>Bacteria</taxon>
        <taxon>Pseudomonadati</taxon>
        <taxon>Pseudomonadota</taxon>
        <taxon>Alphaproteobacteria</taxon>
        <taxon>Hyphomicrobiales</taxon>
        <taxon>Rhizobiaceae</taxon>
        <taxon>Rhizobium/Agrobacterium group</taxon>
        <taxon>Rhizobium</taxon>
    </lineage>
</organism>
<proteinExistence type="predicted"/>
<dbReference type="AlphaFoldDB" id="A0A387G3V3"/>
<dbReference type="RefSeq" id="WP_120707891.1">
    <property type="nucleotide sequence ID" value="NZ_CP032695.1"/>
</dbReference>
<accession>A0A387G3V3</accession>
<evidence type="ECO:0000313" key="3">
    <source>
        <dbReference type="Proteomes" id="UP000282195"/>
    </source>
</evidence>